<sequence length="292" mass="32389">MAITLVSKNKHFGGLLSNYSHVSTTTLCTMHFNVFLPKAAVEDNAKVPVLYCLGGLTASEDNFAQKAGAAARAAQYGLALVFPDTSPRDVGFDEAGASGDIGYSAGFYLNATQEPWKKNWQMYDYLTKELPEVLAANLPIDTSRSSILGHSMGGHGAMTIFLKNQSAYKSISAFAPILHPIQSPWGKFAYPKYLGDDQSTWKEYDTIELLKRFAAEKSLRKDVKFLIDQGTADNFLGEYLHTDVLEKTIKDLELSSQFEIRYQDGYNHGYYFISTFVNDHVDHHAKALGLSV</sequence>
<comment type="function">
    <text evidence="7">Serine hydrolase involved in the detoxification of formaldehyde.</text>
</comment>
<dbReference type="Proteomes" id="UP000726737">
    <property type="component" value="Unassembled WGS sequence"/>
</dbReference>
<dbReference type="GO" id="GO:0052689">
    <property type="term" value="F:carboxylic ester hydrolase activity"/>
    <property type="evidence" value="ECO:0007669"/>
    <property type="project" value="UniProtKB-KW"/>
</dbReference>
<reference evidence="8" key="1">
    <citation type="journal article" date="2020" name="Fungal Divers.">
        <title>Resolving the Mortierellaceae phylogeny through synthesis of multi-gene phylogenetics and phylogenomics.</title>
        <authorList>
            <person name="Vandepol N."/>
            <person name="Liber J."/>
            <person name="Desiro A."/>
            <person name="Na H."/>
            <person name="Kennedy M."/>
            <person name="Barry K."/>
            <person name="Grigoriev I.V."/>
            <person name="Miller A.N."/>
            <person name="O'Donnell K."/>
            <person name="Stajich J.E."/>
            <person name="Bonito G."/>
        </authorList>
    </citation>
    <scope>NUCLEOTIDE SEQUENCE</scope>
    <source>
        <strain evidence="8">KOD948</strain>
    </source>
</reference>
<dbReference type="Gene3D" id="3.40.50.1820">
    <property type="entry name" value="alpha/beta hydrolase"/>
    <property type="match status" value="1"/>
</dbReference>
<dbReference type="FunFam" id="3.40.50.1820:FF:000002">
    <property type="entry name" value="S-formylglutathione hydrolase"/>
    <property type="match status" value="1"/>
</dbReference>
<name>A0A9P6TXZ0_9FUNG</name>
<dbReference type="PANTHER" id="PTHR10061:SF0">
    <property type="entry name" value="S-FORMYLGLUTATHIONE HYDROLASE"/>
    <property type="match status" value="1"/>
</dbReference>
<dbReference type="NCBIfam" id="TIGR02821">
    <property type="entry name" value="fghA_ester_D"/>
    <property type="match status" value="1"/>
</dbReference>
<dbReference type="InterPro" id="IPR000801">
    <property type="entry name" value="Esterase-like"/>
</dbReference>
<protein>
    <recommendedName>
        <fullName evidence="3 7">S-formylglutathione hydrolase</fullName>
        <ecNumber evidence="2 7">3.1.2.12</ecNumber>
    </recommendedName>
</protein>
<evidence type="ECO:0000256" key="3">
    <source>
        <dbReference type="ARBA" id="ARBA00016774"/>
    </source>
</evidence>
<keyword evidence="7" id="KW-0963">Cytoplasm</keyword>
<evidence type="ECO:0000256" key="4">
    <source>
        <dbReference type="ARBA" id="ARBA00022487"/>
    </source>
</evidence>
<evidence type="ECO:0000256" key="5">
    <source>
        <dbReference type="ARBA" id="ARBA00022801"/>
    </source>
</evidence>
<comment type="catalytic activity">
    <reaction evidence="7">
        <text>S-formylglutathione + H2O = formate + glutathione + H(+)</text>
        <dbReference type="Rhea" id="RHEA:14961"/>
        <dbReference type="ChEBI" id="CHEBI:15377"/>
        <dbReference type="ChEBI" id="CHEBI:15378"/>
        <dbReference type="ChEBI" id="CHEBI:15740"/>
        <dbReference type="ChEBI" id="CHEBI:57688"/>
        <dbReference type="ChEBI" id="CHEBI:57925"/>
        <dbReference type="EC" id="3.1.2.12"/>
    </reaction>
</comment>
<proteinExistence type="inferred from homology"/>
<dbReference type="EC" id="3.1.2.12" evidence="2 7"/>
<evidence type="ECO:0000256" key="1">
    <source>
        <dbReference type="ARBA" id="ARBA00005622"/>
    </source>
</evidence>
<dbReference type="Pfam" id="PF00756">
    <property type="entry name" value="Esterase"/>
    <property type="match status" value="1"/>
</dbReference>
<feature type="active site" description="Charge relay system" evidence="6">
    <location>
        <position position="233"/>
    </location>
</feature>
<evidence type="ECO:0000256" key="2">
    <source>
        <dbReference type="ARBA" id="ARBA00012479"/>
    </source>
</evidence>
<dbReference type="GO" id="GO:0046294">
    <property type="term" value="P:formaldehyde catabolic process"/>
    <property type="evidence" value="ECO:0007669"/>
    <property type="project" value="InterPro"/>
</dbReference>
<organism evidence="8 9">
    <name type="scientific">Mortierella polycephala</name>
    <dbReference type="NCBI Taxonomy" id="41804"/>
    <lineage>
        <taxon>Eukaryota</taxon>
        <taxon>Fungi</taxon>
        <taxon>Fungi incertae sedis</taxon>
        <taxon>Mucoromycota</taxon>
        <taxon>Mortierellomycotina</taxon>
        <taxon>Mortierellomycetes</taxon>
        <taxon>Mortierellales</taxon>
        <taxon>Mortierellaceae</taxon>
        <taxon>Mortierella</taxon>
    </lineage>
</organism>
<keyword evidence="5 7" id="KW-0378">Hydrolase</keyword>
<dbReference type="PANTHER" id="PTHR10061">
    <property type="entry name" value="S-FORMYLGLUTATHIONE HYDROLASE"/>
    <property type="match status" value="1"/>
</dbReference>
<dbReference type="GO" id="GO:0005829">
    <property type="term" value="C:cytosol"/>
    <property type="evidence" value="ECO:0007669"/>
    <property type="project" value="TreeGrafter"/>
</dbReference>
<feature type="non-terminal residue" evidence="8">
    <location>
        <position position="292"/>
    </location>
</feature>
<comment type="caution">
    <text evidence="8">The sequence shown here is derived from an EMBL/GenBank/DDBJ whole genome shotgun (WGS) entry which is preliminary data.</text>
</comment>
<comment type="similarity">
    <text evidence="1 7">Belongs to the esterase D family.</text>
</comment>
<evidence type="ECO:0000313" key="8">
    <source>
        <dbReference type="EMBL" id="KAG0251439.1"/>
    </source>
</evidence>
<dbReference type="EMBL" id="JAAAJA010000594">
    <property type="protein sequence ID" value="KAG0251439.1"/>
    <property type="molecule type" value="Genomic_DNA"/>
</dbReference>
<gene>
    <name evidence="8" type="ORF">BG011_007614</name>
</gene>
<accession>A0A9P6TXZ0</accession>
<comment type="subcellular location">
    <subcellularLocation>
        <location evidence="7">Cytoplasm</location>
    </subcellularLocation>
</comment>
<evidence type="ECO:0000256" key="6">
    <source>
        <dbReference type="PIRSR" id="PIRSR614186-1"/>
    </source>
</evidence>
<evidence type="ECO:0000313" key="9">
    <source>
        <dbReference type="Proteomes" id="UP000726737"/>
    </source>
</evidence>
<feature type="active site" description="Charge relay system" evidence="6">
    <location>
        <position position="151"/>
    </location>
</feature>
<dbReference type="GO" id="GO:0018738">
    <property type="term" value="F:S-formylglutathione hydrolase activity"/>
    <property type="evidence" value="ECO:0007669"/>
    <property type="project" value="UniProtKB-EC"/>
</dbReference>
<dbReference type="OrthoDB" id="420518at2759"/>
<dbReference type="InterPro" id="IPR014186">
    <property type="entry name" value="S-formylglutathione_hydrol"/>
</dbReference>
<evidence type="ECO:0000256" key="7">
    <source>
        <dbReference type="RuleBase" id="RU363068"/>
    </source>
</evidence>
<dbReference type="AlphaFoldDB" id="A0A9P6TXZ0"/>
<keyword evidence="4 7" id="KW-0719">Serine esterase</keyword>
<dbReference type="InterPro" id="IPR029058">
    <property type="entry name" value="AB_hydrolase_fold"/>
</dbReference>
<keyword evidence="9" id="KW-1185">Reference proteome</keyword>
<feature type="active site" description="Charge relay system" evidence="6">
    <location>
        <position position="268"/>
    </location>
</feature>
<dbReference type="SUPFAM" id="SSF53474">
    <property type="entry name" value="alpha/beta-Hydrolases"/>
    <property type="match status" value="1"/>
</dbReference>